<dbReference type="PANTHER" id="PTHR46825">
    <property type="entry name" value="D-ALANYL-D-ALANINE-CARBOXYPEPTIDASE/ENDOPEPTIDASE AMPH"/>
    <property type="match status" value="1"/>
</dbReference>
<comment type="caution">
    <text evidence="2">The sequence shown here is derived from an EMBL/GenBank/DDBJ whole genome shotgun (WGS) entry which is preliminary data.</text>
</comment>
<protein>
    <submittedName>
        <fullName evidence="2">Serine hydrolase</fullName>
    </submittedName>
</protein>
<dbReference type="Pfam" id="PF00144">
    <property type="entry name" value="Beta-lactamase"/>
    <property type="match status" value="1"/>
</dbReference>
<gene>
    <name evidence="2" type="ORF">CHH67_04855</name>
</gene>
<accession>A0A268F1P1</accession>
<dbReference type="InterPro" id="IPR001466">
    <property type="entry name" value="Beta-lactam-related"/>
</dbReference>
<dbReference type="InterPro" id="IPR050491">
    <property type="entry name" value="AmpC-like"/>
</dbReference>
<dbReference type="SUPFAM" id="SSF56601">
    <property type="entry name" value="beta-lactamase/transpeptidase-like"/>
    <property type="match status" value="1"/>
</dbReference>
<reference evidence="2 3" key="1">
    <citation type="submission" date="2017-07" db="EMBL/GenBank/DDBJ databases">
        <title>Isolation and whole genome analysis of endospore-forming bacteria from heroin.</title>
        <authorList>
            <person name="Kalinowski J."/>
            <person name="Ahrens B."/>
            <person name="Al-Dilaimi A."/>
            <person name="Winkler A."/>
            <person name="Wibberg D."/>
            <person name="Schleenbecker U."/>
            <person name="Ruckert C."/>
            <person name="Wolfel R."/>
            <person name="Grass G."/>
        </authorList>
    </citation>
    <scope>NUCLEOTIDE SEQUENCE [LARGE SCALE GENOMIC DNA]</scope>
    <source>
        <strain evidence="2 3">7537-G1</strain>
    </source>
</reference>
<dbReference type="Proteomes" id="UP000215596">
    <property type="component" value="Unassembled WGS sequence"/>
</dbReference>
<dbReference type="AlphaFoldDB" id="A0A268F1P1"/>
<sequence length="363" mass="41401">MAYEALKQEVEQQLINKVNSDPSLHNVYLLVHSDRLNIHWPMAAGSTDGVAATPDQPFHTASVGKTFTSVILTQLVESGLARFDDPIAKYLPPELIQGMHIYKGKDYSQDIQIKHLLSNTSGLPDFFEEKPKHRPSMLQEVLDDPQRFWTPRDTVEWSKEHLRPHFPPGKKVYYTDTGYNLLGMVIESITGSSYEEVLHERIFRPLQMNHSYLSQFSLPAVQSAAPTAHLYLDHIKIEVDQYRSLSSFYSGGQTVCTLADLLIFMKALVKGQLVRKESLRVMQTWRPLQMGLRYGYGLMQLRFLPFTSKYTVWGGLGASGAFMLYVPAMDVYLAGTFNQTTYRTKAMNYLFFNVLRKLGNISK</sequence>
<organism evidence="2 3">
    <name type="scientific">Paenibacillus campinasensis</name>
    <dbReference type="NCBI Taxonomy" id="66347"/>
    <lineage>
        <taxon>Bacteria</taxon>
        <taxon>Bacillati</taxon>
        <taxon>Bacillota</taxon>
        <taxon>Bacilli</taxon>
        <taxon>Bacillales</taxon>
        <taxon>Paenibacillaceae</taxon>
        <taxon>Paenibacillus</taxon>
    </lineage>
</organism>
<dbReference type="PANTHER" id="PTHR46825:SF7">
    <property type="entry name" value="D-ALANYL-D-ALANINE CARBOXYPEPTIDASE"/>
    <property type="match status" value="1"/>
</dbReference>
<dbReference type="GO" id="GO:0016787">
    <property type="term" value="F:hydrolase activity"/>
    <property type="evidence" value="ECO:0007669"/>
    <property type="project" value="UniProtKB-KW"/>
</dbReference>
<proteinExistence type="predicted"/>
<feature type="domain" description="Beta-lactamase-related" evidence="1">
    <location>
        <begin position="45"/>
        <end position="342"/>
    </location>
</feature>
<evidence type="ECO:0000259" key="1">
    <source>
        <dbReference type="Pfam" id="PF00144"/>
    </source>
</evidence>
<dbReference type="InterPro" id="IPR012338">
    <property type="entry name" value="Beta-lactam/transpept-like"/>
</dbReference>
<dbReference type="OrthoDB" id="9803467at2"/>
<evidence type="ECO:0000313" key="3">
    <source>
        <dbReference type="Proteomes" id="UP000215596"/>
    </source>
</evidence>
<dbReference type="EMBL" id="NPBY01000013">
    <property type="protein sequence ID" value="PAD79264.1"/>
    <property type="molecule type" value="Genomic_DNA"/>
</dbReference>
<dbReference type="RefSeq" id="WP_095263860.1">
    <property type="nucleotide sequence ID" value="NZ_NPBY01000013.1"/>
</dbReference>
<name>A0A268F1P1_9BACL</name>
<dbReference type="Gene3D" id="3.40.710.10">
    <property type="entry name" value="DD-peptidase/beta-lactamase superfamily"/>
    <property type="match status" value="1"/>
</dbReference>
<evidence type="ECO:0000313" key="2">
    <source>
        <dbReference type="EMBL" id="PAD79264.1"/>
    </source>
</evidence>
<keyword evidence="2" id="KW-0378">Hydrolase</keyword>